<organism evidence="3 4">
    <name type="scientific">Morchella conica CCBAS932</name>
    <dbReference type="NCBI Taxonomy" id="1392247"/>
    <lineage>
        <taxon>Eukaryota</taxon>
        <taxon>Fungi</taxon>
        <taxon>Dikarya</taxon>
        <taxon>Ascomycota</taxon>
        <taxon>Pezizomycotina</taxon>
        <taxon>Pezizomycetes</taxon>
        <taxon>Pezizales</taxon>
        <taxon>Morchellaceae</taxon>
        <taxon>Morchella</taxon>
    </lineage>
</organism>
<evidence type="ECO:0000313" key="3">
    <source>
        <dbReference type="EMBL" id="RPB17377.1"/>
    </source>
</evidence>
<gene>
    <name evidence="3" type="ORF">P167DRAFT_561665</name>
</gene>
<dbReference type="InParanoid" id="A0A3N4L3C6"/>
<evidence type="ECO:0000313" key="4">
    <source>
        <dbReference type="Proteomes" id="UP000277580"/>
    </source>
</evidence>
<dbReference type="SUPFAM" id="SSF54909">
    <property type="entry name" value="Dimeric alpha+beta barrel"/>
    <property type="match status" value="1"/>
</dbReference>
<dbReference type="PROSITE" id="PS51502">
    <property type="entry name" value="S_R_A_B_BARREL"/>
    <property type="match status" value="1"/>
</dbReference>
<dbReference type="InterPro" id="IPR013097">
    <property type="entry name" value="Dabb"/>
</dbReference>
<dbReference type="STRING" id="1392247.A0A3N4L3C6"/>
<protein>
    <recommendedName>
        <fullName evidence="2">Stress-response A/B barrel domain-containing protein</fullName>
    </recommendedName>
</protein>
<comment type="subunit">
    <text evidence="1">Homodimer.</text>
</comment>
<accession>A0A3N4L3C6</accession>
<dbReference type="PANTHER" id="PTHR33178">
    <property type="match status" value="1"/>
</dbReference>
<evidence type="ECO:0000259" key="2">
    <source>
        <dbReference type="PROSITE" id="PS51502"/>
    </source>
</evidence>
<dbReference type="EMBL" id="ML119106">
    <property type="protein sequence ID" value="RPB17377.1"/>
    <property type="molecule type" value="Genomic_DNA"/>
</dbReference>
<dbReference type="InterPro" id="IPR044662">
    <property type="entry name" value="HS1/DABB1-like"/>
</dbReference>
<dbReference type="Proteomes" id="UP000277580">
    <property type="component" value="Unassembled WGS sequence"/>
</dbReference>
<proteinExistence type="predicted"/>
<dbReference type="Pfam" id="PF07876">
    <property type="entry name" value="Dabb"/>
    <property type="match status" value="1"/>
</dbReference>
<dbReference type="AlphaFoldDB" id="A0A3N4L3C6"/>
<dbReference type="PANTHER" id="PTHR33178:SF10">
    <property type="entry name" value="STRESS-RESPONSE A_B BARREL DOMAIN-CONTAINING PROTEIN"/>
    <property type="match status" value="1"/>
</dbReference>
<dbReference type="Gene3D" id="3.30.70.100">
    <property type="match status" value="1"/>
</dbReference>
<evidence type="ECO:0000256" key="1">
    <source>
        <dbReference type="ARBA" id="ARBA00011738"/>
    </source>
</evidence>
<dbReference type="OrthoDB" id="1601230at2759"/>
<sequence length="111" mass="12331">MTITHIVMLKYPEGTSEATIKQTLDDAIALKSTCLHPKTGKPYMLSVKAGRDNSPEGIQNGFTHLFVMEFENAEDRDYYVAKDPVHQVYVKMLGALPIGAVMVMDFEGGCY</sequence>
<feature type="domain" description="Stress-response A/B barrel" evidence="2">
    <location>
        <begin position="3"/>
        <end position="106"/>
    </location>
</feature>
<name>A0A3N4L3C6_9PEZI</name>
<dbReference type="InterPro" id="IPR011008">
    <property type="entry name" value="Dimeric_a/b-barrel"/>
</dbReference>
<dbReference type="SMART" id="SM00886">
    <property type="entry name" value="Dabb"/>
    <property type="match status" value="1"/>
</dbReference>
<reference evidence="3 4" key="1">
    <citation type="journal article" date="2018" name="Nat. Ecol. Evol.">
        <title>Pezizomycetes genomes reveal the molecular basis of ectomycorrhizal truffle lifestyle.</title>
        <authorList>
            <person name="Murat C."/>
            <person name="Payen T."/>
            <person name="Noel B."/>
            <person name="Kuo A."/>
            <person name="Morin E."/>
            <person name="Chen J."/>
            <person name="Kohler A."/>
            <person name="Krizsan K."/>
            <person name="Balestrini R."/>
            <person name="Da Silva C."/>
            <person name="Montanini B."/>
            <person name="Hainaut M."/>
            <person name="Levati E."/>
            <person name="Barry K.W."/>
            <person name="Belfiori B."/>
            <person name="Cichocki N."/>
            <person name="Clum A."/>
            <person name="Dockter R.B."/>
            <person name="Fauchery L."/>
            <person name="Guy J."/>
            <person name="Iotti M."/>
            <person name="Le Tacon F."/>
            <person name="Lindquist E.A."/>
            <person name="Lipzen A."/>
            <person name="Malagnac F."/>
            <person name="Mello A."/>
            <person name="Molinier V."/>
            <person name="Miyauchi S."/>
            <person name="Poulain J."/>
            <person name="Riccioni C."/>
            <person name="Rubini A."/>
            <person name="Sitrit Y."/>
            <person name="Splivallo R."/>
            <person name="Traeger S."/>
            <person name="Wang M."/>
            <person name="Zifcakova L."/>
            <person name="Wipf D."/>
            <person name="Zambonelli A."/>
            <person name="Paolocci F."/>
            <person name="Nowrousian M."/>
            <person name="Ottonello S."/>
            <person name="Baldrian P."/>
            <person name="Spatafora J.W."/>
            <person name="Henrissat B."/>
            <person name="Nagy L.G."/>
            <person name="Aury J.M."/>
            <person name="Wincker P."/>
            <person name="Grigoriev I.V."/>
            <person name="Bonfante P."/>
            <person name="Martin F.M."/>
        </authorList>
    </citation>
    <scope>NUCLEOTIDE SEQUENCE [LARGE SCALE GENOMIC DNA]</scope>
    <source>
        <strain evidence="3 4">CCBAS932</strain>
    </source>
</reference>
<keyword evidence="4" id="KW-1185">Reference proteome</keyword>